<feature type="transmembrane region" description="Helical" evidence="1">
    <location>
        <begin position="180"/>
        <end position="201"/>
    </location>
</feature>
<evidence type="ECO:0000256" key="1">
    <source>
        <dbReference type="SAM" id="Phobius"/>
    </source>
</evidence>
<accession>A0A291IS69</accession>
<keyword evidence="1" id="KW-0812">Transmembrane</keyword>
<sequence length="524" mass="60135">MNKVNKNQTLELTKTRFEELRFKKKYFILYGIIGGLILLFSVGIGVISLVNDFMAQLQMYDQILMIASALSIGIYTVVISVWLFRGEKDNNIIKNEQHYGYKSRAIFLSRLIELITWIALILLTVIIFNLIITASFNGFNGVMLYQYLISALGWYAITAVMGAGLTVLFATFANVLWTSLVGTLLIVLTLILPMAGGFGSFDAGKNAYDKKSNLPDSYNSILLVNRISNIATADKETKILEQWEDFAGKTNQGWGPDNGNWTNYTFGWNEKDWDQTKFEKEYKLYSEFDNLFKNNKNDFADIHYSDISGFAGYKSYANEPLNKLLTKLLKYDLKDYKPLVQALKDNYTPDDYSGIELLIPSYKSGYGDDDTNWEQKAEDSGANSAAQVMFYQFLVTGLNESASYINRWNYEIKDPFDFQNIAKKIAKKAIYNPLTQFNLMFFGVDCKHGIKTNYANQNSYIYMSLAMYKLDKTPNPTDKDHYTGWYDIQPKRVVKVEGLYVGYFVLNALLIFASYWIFRKQIKK</sequence>
<proteinExistence type="predicted"/>
<keyword evidence="3" id="KW-1185">Reference proteome</keyword>
<keyword evidence="1" id="KW-1133">Transmembrane helix</keyword>
<dbReference type="Proteomes" id="UP000232227">
    <property type="component" value="Chromosome"/>
</dbReference>
<dbReference type="KEGG" id="mlac:CP520_02410"/>
<name>A0A291IS69_9MOLU</name>
<feature type="transmembrane region" description="Helical" evidence="1">
    <location>
        <begin position="105"/>
        <end position="132"/>
    </location>
</feature>
<organism evidence="2 3">
    <name type="scientific">Mesoplasma lactucae ATCC 49193</name>
    <dbReference type="NCBI Taxonomy" id="81460"/>
    <lineage>
        <taxon>Bacteria</taxon>
        <taxon>Bacillati</taxon>
        <taxon>Mycoplasmatota</taxon>
        <taxon>Mollicutes</taxon>
        <taxon>Entomoplasmatales</taxon>
        <taxon>Entomoplasmataceae</taxon>
        <taxon>Mesoplasma</taxon>
    </lineage>
</organism>
<feature type="transmembrane region" description="Helical" evidence="1">
    <location>
        <begin position="62"/>
        <end position="84"/>
    </location>
</feature>
<evidence type="ECO:0000313" key="2">
    <source>
        <dbReference type="EMBL" id="ATG97594.1"/>
    </source>
</evidence>
<evidence type="ECO:0000313" key="3">
    <source>
        <dbReference type="Proteomes" id="UP000232227"/>
    </source>
</evidence>
<dbReference type="EMBL" id="CP023668">
    <property type="protein sequence ID" value="ATG97594.1"/>
    <property type="molecule type" value="Genomic_DNA"/>
</dbReference>
<gene>
    <name evidence="2" type="ORF">CP520_02410</name>
</gene>
<protein>
    <submittedName>
        <fullName evidence="2">Uncharacterized protein</fullName>
    </submittedName>
</protein>
<feature type="transmembrane region" description="Helical" evidence="1">
    <location>
        <begin position="152"/>
        <end position="173"/>
    </location>
</feature>
<reference evidence="2 3" key="1">
    <citation type="submission" date="2017-09" db="EMBL/GenBank/DDBJ databases">
        <title>SPAdes assembly of the Mesoplasma lactucae genome.</title>
        <authorList>
            <person name="Knight T.F."/>
            <person name="Rubinstein R."/>
            <person name="Citino T."/>
        </authorList>
    </citation>
    <scope>NUCLEOTIDE SEQUENCE [LARGE SCALE GENOMIC DNA]</scope>
    <source>
        <strain evidence="2 3">831-C4</strain>
    </source>
</reference>
<feature type="transmembrane region" description="Helical" evidence="1">
    <location>
        <begin position="498"/>
        <end position="518"/>
    </location>
</feature>
<dbReference type="RefSeq" id="WP_096862882.1">
    <property type="nucleotide sequence ID" value="NZ_CP023668.1"/>
</dbReference>
<keyword evidence="1" id="KW-0472">Membrane</keyword>
<feature type="transmembrane region" description="Helical" evidence="1">
    <location>
        <begin position="26"/>
        <end position="50"/>
    </location>
</feature>
<dbReference type="AlphaFoldDB" id="A0A291IS69"/>